<organism evidence="2 3">
    <name type="scientific">Halalkalibacter alkalisediminis</name>
    <dbReference type="NCBI Taxonomy" id="935616"/>
    <lineage>
        <taxon>Bacteria</taxon>
        <taxon>Bacillati</taxon>
        <taxon>Bacillota</taxon>
        <taxon>Bacilli</taxon>
        <taxon>Bacillales</taxon>
        <taxon>Bacillaceae</taxon>
        <taxon>Halalkalibacter</taxon>
    </lineage>
</organism>
<gene>
    <name evidence="2" type="ORF">ACFFH4_12020</name>
</gene>
<dbReference type="InterPro" id="IPR016181">
    <property type="entry name" value="Acyl_CoA_acyltransferase"/>
</dbReference>
<keyword evidence="2" id="KW-0808">Transferase</keyword>
<dbReference type="RefSeq" id="WP_273840888.1">
    <property type="nucleotide sequence ID" value="NZ_JAQQWT010000002.1"/>
</dbReference>
<accession>A0ABV6NG80</accession>
<dbReference type="EMBL" id="JBHLTR010000017">
    <property type="protein sequence ID" value="MFC0559775.1"/>
    <property type="molecule type" value="Genomic_DNA"/>
</dbReference>
<evidence type="ECO:0000313" key="2">
    <source>
        <dbReference type="EMBL" id="MFC0559775.1"/>
    </source>
</evidence>
<protein>
    <submittedName>
        <fullName evidence="2">GNAT family N-acetyltransferase</fullName>
        <ecNumber evidence="2">2.3.-.-</ecNumber>
    </submittedName>
</protein>
<name>A0ABV6NG80_9BACI</name>
<evidence type="ECO:0000259" key="1">
    <source>
        <dbReference type="PROSITE" id="PS51186"/>
    </source>
</evidence>
<keyword evidence="3" id="KW-1185">Reference proteome</keyword>
<feature type="domain" description="N-acetyltransferase" evidence="1">
    <location>
        <begin position="6"/>
        <end position="162"/>
    </location>
</feature>
<sequence>MKEKLVRVRPYQLVDKQLFCSYHLGKGQDAFTLHPLEAIKLCEEEPERHPFIIERERKIVGFFVLHIGNGTEVFSKNVRAAILRAFSIDVNEQGQGVAKQVMNQLPLLVHQRFPEIDEIVLAVNKKNVPARKLYESVGFVWHGKTLDGRSGLQDVLHLRLSL</sequence>
<dbReference type="InterPro" id="IPR000182">
    <property type="entry name" value="GNAT_dom"/>
</dbReference>
<dbReference type="Pfam" id="PF00583">
    <property type="entry name" value="Acetyltransf_1"/>
    <property type="match status" value="1"/>
</dbReference>
<proteinExistence type="predicted"/>
<dbReference type="Gene3D" id="3.40.630.30">
    <property type="match status" value="1"/>
</dbReference>
<dbReference type="CDD" id="cd04301">
    <property type="entry name" value="NAT_SF"/>
    <property type="match status" value="1"/>
</dbReference>
<evidence type="ECO:0000313" key="3">
    <source>
        <dbReference type="Proteomes" id="UP001589833"/>
    </source>
</evidence>
<keyword evidence="2" id="KW-0012">Acyltransferase</keyword>
<comment type="caution">
    <text evidence="2">The sequence shown here is derived from an EMBL/GenBank/DDBJ whole genome shotgun (WGS) entry which is preliminary data.</text>
</comment>
<dbReference type="PROSITE" id="PS51186">
    <property type="entry name" value="GNAT"/>
    <property type="match status" value="1"/>
</dbReference>
<dbReference type="GO" id="GO:0016746">
    <property type="term" value="F:acyltransferase activity"/>
    <property type="evidence" value="ECO:0007669"/>
    <property type="project" value="UniProtKB-KW"/>
</dbReference>
<dbReference type="SUPFAM" id="SSF55729">
    <property type="entry name" value="Acyl-CoA N-acyltransferases (Nat)"/>
    <property type="match status" value="1"/>
</dbReference>
<reference evidence="2 3" key="1">
    <citation type="submission" date="2024-09" db="EMBL/GenBank/DDBJ databases">
        <authorList>
            <person name="Sun Q."/>
            <person name="Mori K."/>
        </authorList>
    </citation>
    <scope>NUCLEOTIDE SEQUENCE [LARGE SCALE GENOMIC DNA]</scope>
    <source>
        <strain evidence="2 3">NCAIM B.02301</strain>
    </source>
</reference>
<dbReference type="Proteomes" id="UP001589833">
    <property type="component" value="Unassembled WGS sequence"/>
</dbReference>
<dbReference type="EC" id="2.3.-.-" evidence="2"/>